<dbReference type="InterPro" id="IPR012341">
    <property type="entry name" value="6hp_glycosidase-like_sf"/>
</dbReference>
<proteinExistence type="inferred from homology"/>
<evidence type="ECO:0000256" key="3">
    <source>
        <dbReference type="ARBA" id="ARBA00023295"/>
    </source>
</evidence>
<dbReference type="Pfam" id="PF22422">
    <property type="entry name" value="MGH1-like_GH"/>
    <property type="match status" value="1"/>
</dbReference>
<gene>
    <name evidence="5" type="ORF">CRP01_09575</name>
</gene>
<dbReference type="InterPro" id="IPR004888">
    <property type="entry name" value="Glycoside_hydrolase_63"/>
</dbReference>
<comment type="caution">
    <text evidence="5">The sequence shown here is derived from an EMBL/GenBank/DDBJ whole genome shotgun (WGS) entry which is preliminary data.</text>
</comment>
<dbReference type="EMBL" id="PDUD01000017">
    <property type="protein sequence ID" value="PHN06544.1"/>
    <property type="molecule type" value="Genomic_DNA"/>
</dbReference>
<protein>
    <recommendedName>
        <fullName evidence="4">Mannosylglycerate hydrolase MGH1-like glycoside hydrolase domain-containing protein</fullName>
    </recommendedName>
</protein>
<evidence type="ECO:0000313" key="5">
    <source>
        <dbReference type="EMBL" id="PHN06544.1"/>
    </source>
</evidence>
<evidence type="ECO:0000256" key="2">
    <source>
        <dbReference type="ARBA" id="ARBA00022801"/>
    </source>
</evidence>
<dbReference type="RefSeq" id="WP_099149800.1">
    <property type="nucleotide sequence ID" value="NZ_PDUD01000017.1"/>
</dbReference>
<name>A0A2D0NDF2_FLAN2</name>
<dbReference type="InterPro" id="IPR054491">
    <property type="entry name" value="MGH1-like_GH"/>
</dbReference>
<keyword evidence="6" id="KW-1185">Reference proteome</keyword>
<comment type="similarity">
    <text evidence="1">Belongs to the glycosyl hydrolase 63 family.</text>
</comment>
<dbReference type="Gene3D" id="1.50.10.10">
    <property type="match status" value="1"/>
</dbReference>
<dbReference type="GO" id="GO:0006487">
    <property type="term" value="P:protein N-linked glycosylation"/>
    <property type="evidence" value="ECO:0007669"/>
    <property type="project" value="TreeGrafter"/>
</dbReference>
<dbReference type="PANTHER" id="PTHR10412">
    <property type="entry name" value="MANNOSYL-OLIGOSACCHARIDE GLUCOSIDASE"/>
    <property type="match status" value="1"/>
</dbReference>
<dbReference type="GO" id="GO:0004573">
    <property type="term" value="F:Glc3Man9GlcNAc2 oligosaccharide glucosidase activity"/>
    <property type="evidence" value="ECO:0007669"/>
    <property type="project" value="InterPro"/>
</dbReference>
<dbReference type="Proteomes" id="UP000223913">
    <property type="component" value="Unassembled WGS sequence"/>
</dbReference>
<dbReference type="InterPro" id="IPR008928">
    <property type="entry name" value="6-hairpin_glycosidase_sf"/>
</dbReference>
<dbReference type="GO" id="GO:0009311">
    <property type="term" value="P:oligosaccharide metabolic process"/>
    <property type="evidence" value="ECO:0007669"/>
    <property type="project" value="InterPro"/>
</dbReference>
<reference evidence="5 6" key="1">
    <citation type="submission" date="2017-10" db="EMBL/GenBank/DDBJ databases">
        <title>The draft genome sequence of Lewinella nigricans NBRC 102662.</title>
        <authorList>
            <person name="Wang K."/>
        </authorList>
    </citation>
    <scope>NUCLEOTIDE SEQUENCE [LARGE SCALE GENOMIC DNA]</scope>
    <source>
        <strain evidence="5 6">NBRC 102662</strain>
    </source>
</reference>
<keyword evidence="2" id="KW-0378">Hydrolase</keyword>
<dbReference type="SUPFAM" id="SSF48208">
    <property type="entry name" value="Six-hairpin glycosidases"/>
    <property type="match status" value="1"/>
</dbReference>
<keyword evidence="3" id="KW-0326">Glycosidase</keyword>
<accession>A0A2D0NDF2</accession>
<evidence type="ECO:0000259" key="4">
    <source>
        <dbReference type="Pfam" id="PF22422"/>
    </source>
</evidence>
<feature type="domain" description="Mannosylglycerate hydrolase MGH1-like glycoside hydrolase" evidence="4">
    <location>
        <begin position="489"/>
        <end position="809"/>
    </location>
</feature>
<sequence>MAIPAFNQAKIDADYLESLRYSHDLRLPDWGPYTKKYIGVSHISDHEQGIRFDLSVFPGFYRRKVTVPNVFYESGFHPWEASPNLEYFSFRHELEWKDRVYTDVAYTEIDDQSRLVRIDAVNNTDAPQSIVLHLMGSIHFPSIREYQPHTPIELARVKLPAGGLWVDAVDYQNIHFTKSSPKDNLVTDGKMLGEIRDHGLVNGNGLANNFGARAGDRVAYSIPVTENLADAVLIVRYQLPENETTSFQLDGLSRESIQLEGKGDFALKRIELGKLSAGTAPLSLTAQGGSGVTLDGFAILESSRADQLEIEAVEWDPVPEILEGPVANSLILKYKNIDAYYGLYWDYADYQIRQWNFKDLGDEFKRMVNEHVATEFFDGTKGHFTNVFLRPIALQPHETRTINGLVCTGSREAVSERLAKAGAIDKEAVYQAAREHLVDYQAVPAGERYLFSQDRMAANVICNVVYPVYTQRQYIRHHAPGRWWDCLYTWDAGFIGIGLSQLDIQRGIENLNAYLNETDEQSTFIHHGSTVPVQHYLFQELWNKTQSDAVAAEFYPKLKRYYEFMLGKYGSSSTRNMKSNLLRPWDYFYNSGGWDDYPPQKHVRYQQLNRTVTPVVTTAHSIRIAKILKQAALHLGKKADVKILDEEIKMLSDALQEYAWDPETNYFGYVQHDENGQPLGILKYEDKINYNMGLGGAYPLFSGICTDEQQAAILEHLKTKGKIWSDVGLSAVDQSAPYYSKEGYWNGTVWMPHQWFYWKTMLDLGEADFAWRIAHTALEVWKRETEKTYNCFEHFIIETGTGAGWHQFSGLSSPVLSWFSAYFRPGNLTTGYNIWIERQEWAADKSGLEAELQLLEKSDSPLSLVVCLDPDQQYRVLWNEREIPHRQLHAGTLSITFTPGKAKGTLRVEKI</sequence>
<dbReference type="AlphaFoldDB" id="A0A2D0NDF2"/>
<dbReference type="PANTHER" id="PTHR10412:SF11">
    <property type="entry name" value="MANNOSYL-OLIGOSACCHARIDE GLUCOSIDASE"/>
    <property type="match status" value="1"/>
</dbReference>
<evidence type="ECO:0000256" key="1">
    <source>
        <dbReference type="ARBA" id="ARBA00010833"/>
    </source>
</evidence>
<organism evidence="5 6">
    <name type="scientific">Flavilitoribacter nigricans (strain ATCC 23147 / DSM 23189 / NBRC 102662 / NCIMB 1420 / SS-2)</name>
    <name type="common">Lewinella nigricans</name>
    <dbReference type="NCBI Taxonomy" id="1122177"/>
    <lineage>
        <taxon>Bacteria</taxon>
        <taxon>Pseudomonadati</taxon>
        <taxon>Bacteroidota</taxon>
        <taxon>Saprospiria</taxon>
        <taxon>Saprospirales</taxon>
        <taxon>Lewinellaceae</taxon>
        <taxon>Flavilitoribacter</taxon>
    </lineage>
</organism>
<evidence type="ECO:0000313" key="6">
    <source>
        <dbReference type="Proteomes" id="UP000223913"/>
    </source>
</evidence>